<evidence type="ECO:0000256" key="5">
    <source>
        <dbReference type="ARBA" id="ARBA00022763"/>
    </source>
</evidence>
<dbReference type="Pfam" id="PF02151">
    <property type="entry name" value="UVR"/>
    <property type="match status" value="1"/>
</dbReference>
<comment type="subcellular location">
    <subcellularLocation>
        <location evidence="1 12 13">Cytoplasm</location>
    </subcellularLocation>
</comment>
<reference evidence="19 20" key="1">
    <citation type="journal article" date="2023" name="ISME J.">
        <title>Thermophilic Dehalococcoidia with unusual traits shed light on an unexpected past.</title>
        <authorList>
            <person name="Palmer M."/>
            <person name="Covington J.K."/>
            <person name="Zhou E.M."/>
            <person name="Thomas S.C."/>
            <person name="Habib N."/>
            <person name="Seymour C.O."/>
            <person name="Lai D."/>
            <person name="Johnston J."/>
            <person name="Hashimi A."/>
            <person name="Jiao J.Y."/>
            <person name="Muok A.R."/>
            <person name="Liu L."/>
            <person name="Xian W.D."/>
            <person name="Zhi X.Y."/>
            <person name="Li M.M."/>
            <person name="Silva L.P."/>
            <person name="Bowen B.P."/>
            <person name="Louie K."/>
            <person name="Briegel A."/>
            <person name="Pett-Ridge J."/>
            <person name="Weber P.K."/>
            <person name="Tocheva E.I."/>
            <person name="Woyke T."/>
            <person name="Northen T.R."/>
            <person name="Mayali X."/>
            <person name="Li W.J."/>
            <person name="Hedlund B.P."/>
        </authorList>
    </citation>
    <scope>NUCLEOTIDE SEQUENCE [LARGE SCALE GENOMIC DNA]</scope>
    <source>
        <strain evidence="19 20">YIM 72310</strain>
    </source>
</reference>
<gene>
    <name evidence="12 19" type="primary">uvrB</name>
    <name evidence="19" type="ORF">O0235_06950</name>
</gene>
<dbReference type="SMART" id="SM00490">
    <property type="entry name" value="HELICc"/>
    <property type="match status" value="1"/>
</dbReference>
<dbReference type="NCBIfam" id="NF003673">
    <property type="entry name" value="PRK05298.1"/>
    <property type="match status" value="1"/>
</dbReference>
<comment type="function">
    <text evidence="12">The UvrABC repair system catalyzes the recognition and processing of DNA lesions. A damage recognition complex composed of 2 UvrA and 2 UvrB subunits scans DNA for abnormalities. Upon binding of the UvrA(2)B(2) complex to a putative damaged site, the DNA wraps around one UvrB monomer. DNA wrap is dependent on ATP binding by UvrB and probably causes local melting of the DNA helix, facilitating insertion of UvrB beta-hairpin between the DNA strands. Then UvrB probes one DNA strand for the presence of a lesion. If a lesion is found the UvrA subunits dissociate and the UvrB-DNA preincision complex is formed. This complex is subsequently bound by UvrC and the second UvrB is released. If no lesion is found, the DNA wraps around the other UvrB subunit that will check the other stand for damage.</text>
</comment>
<feature type="short sequence motif" description="Beta-hairpin" evidence="12">
    <location>
        <begin position="100"/>
        <end position="123"/>
    </location>
</feature>
<evidence type="ECO:0000259" key="17">
    <source>
        <dbReference type="PROSITE" id="PS51192"/>
    </source>
</evidence>
<dbReference type="PROSITE" id="PS51192">
    <property type="entry name" value="HELICASE_ATP_BIND_1"/>
    <property type="match status" value="1"/>
</dbReference>
<dbReference type="PROSITE" id="PS51194">
    <property type="entry name" value="HELICASE_CTER"/>
    <property type="match status" value="1"/>
</dbReference>
<evidence type="ECO:0000256" key="13">
    <source>
        <dbReference type="RuleBase" id="RU003587"/>
    </source>
</evidence>
<dbReference type="InterPro" id="IPR006935">
    <property type="entry name" value="Helicase/UvrB_N"/>
</dbReference>
<sequence>MTAIVRPAQPAPFKLVSDFQPTGDQPEAIAKLVEGLERGDRYQTLLGVTGSGKTFTIANVIARTGRPTLVLAHNKTLAAQLCAELKEFFPENAVEYFVSYYDYYQPEAYIPRTDTYIAKDADINDEIDKLRHAATRALFSRRDVIIVASVSCIYGLGEPAQYQEFVLHFRKGERFSRQEAVRRMVSMQYERNDQNVVRGRFRVRGDSLTILPSYDELAVRIDFWGDEVERIVELDPLTGEIVAERDEVDIYPAKHFVTTADRLEQAIAGIEKELEEQLAWLRSQGKILEAARLEERTHYDIEALRETGYCPGIENYSRHLQAREPGSTPWCLLDYFPDDWLLVVDESHITLPQVQGQYFGDRARKETLVEYGFRLPSALDNRPLTFEEFDRHINQAIFVSATPGDYELRVSTQVVEQVIRPTGLLDPEIVVKPTKNQVDDLMDEIRRVVDKGQRALVTTLTKKMAEDLADYLKEMGIKTHYLHSEVETLDRVEILRDLRLGVYDVVVGINLLREGLDLPEVALVCILDADKEGYLRSNRSLIQTIGRAARHVEGRVVMYADTITGSMQQAIDETYRRRRIQEAYNREHGIQAASIQKAVRDITDHVRMQAAEEKAGYDAGGPPPAELPKDELLRMVKELEAQMKTAAKNLEFEKAAALRDRIVELRRELVGTDSEELALFAAAAGKGGPLRFGRSQAGGRDRSRRYRR</sequence>
<dbReference type="SUPFAM" id="SSF52540">
    <property type="entry name" value="P-loop containing nucleoside triphosphate hydrolases"/>
    <property type="match status" value="2"/>
</dbReference>
<keyword evidence="14" id="KW-0175">Coiled coil</keyword>
<evidence type="ECO:0000256" key="14">
    <source>
        <dbReference type="SAM" id="Coils"/>
    </source>
</evidence>
<protein>
    <recommendedName>
        <fullName evidence="11 12">UvrABC system protein B</fullName>
        <shortName evidence="12">Protein UvrB</shortName>
    </recommendedName>
    <alternativeName>
        <fullName evidence="12">Excinuclease ABC subunit B</fullName>
    </alternativeName>
</protein>
<keyword evidence="3 12" id="KW-0963">Cytoplasm</keyword>
<comment type="subunit">
    <text evidence="10 12 13">Forms a heterotetramer with UvrA during the search for lesions. Interacts with UvrC in an incision complex.</text>
</comment>
<evidence type="ECO:0000256" key="11">
    <source>
        <dbReference type="ARBA" id="ARBA00029504"/>
    </source>
</evidence>
<keyword evidence="6 12" id="KW-0228">DNA excision</keyword>
<evidence type="ECO:0000256" key="12">
    <source>
        <dbReference type="HAMAP-Rule" id="MF_00204"/>
    </source>
</evidence>
<keyword evidence="12 13" id="KW-0742">SOS response</keyword>
<evidence type="ECO:0000256" key="8">
    <source>
        <dbReference type="ARBA" id="ARBA00022881"/>
    </source>
</evidence>
<dbReference type="CDD" id="cd17916">
    <property type="entry name" value="DEXHc_UvrB"/>
    <property type="match status" value="1"/>
</dbReference>
<evidence type="ECO:0000313" key="20">
    <source>
        <dbReference type="Proteomes" id="UP001212803"/>
    </source>
</evidence>
<dbReference type="RefSeq" id="WP_270057816.1">
    <property type="nucleotide sequence ID" value="NZ_CP115149.1"/>
</dbReference>
<evidence type="ECO:0000256" key="7">
    <source>
        <dbReference type="ARBA" id="ARBA00022840"/>
    </source>
</evidence>
<feature type="domain" description="Helicase ATP-binding" evidence="17">
    <location>
        <begin position="34"/>
        <end position="167"/>
    </location>
</feature>
<accession>A0ABY7MBR6</accession>
<keyword evidence="9 12" id="KW-0234">DNA repair</keyword>
<keyword evidence="5 12" id="KW-0227">DNA damage</keyword>
<evidence type="ECO:0000313" key="19">
    <source>
        <dbReference type="EMBL" id="WBL37303.1"/>
    </source>
</evidence>
<dbReference type="SUPFAM" id="SSF46600">
    <property type="entry name" value="C-terminal UvrC-binding domain of UvrB"/>
    <property type="match status" value="1"/>
</dbReference>
<evidence type="ECO:0000259" key="16">
    <source>
        <dbReference type="PROSITE" id="PS50151"/>
    </source>
</evidence>
<dbReference type="Gene3D" id="3.40.50.300">
    <property type="entry name" value="P-loop containing nucleotide triphosphate hydrolases"/>
    <property type="match status" value="3"/>
</dbReference>
<dbReference type="InterPro" id="IPR001943">
    <property type="entry name" value="UVR_dom"/>
</dbReference>
<dbReference type="InterPro" id="IPR001650">
    <property type="entry name" value="Helicase_C-like"/>
</dbReference>
<dbReference type="Pfam" id="PF00271">
    <property type="entry name" value="Helicase_C"/>
    <property type="match status" value="1"/>
</dbReference>
<evidence type="ECO:0000256" key="4">
    <source>
        <dbReference type="ARBA" id="ARBA00022741"/>
    </source>
</evidence>
<dbReference type="PROSITE" id="PS50151">
    <property type="entry name" value="UVR"/>
    <property type="match status" value="1"/>
</dbReference>
<dbReference type="HAMAP" id="MF_00204">
    <property type="entry name" value="UvrB"/>
    <property type="match status" value="1"/>
</dbReference>
<feature type="region of interest" description="Disordered" evidence="15">
    <location>
        <begin position="687"/>
        <end position="708"/>
    </location>
</feature>
<evidence type="ECO:0000256" key="1">
    <source>
        <dbReference type="ARBA" id="ARBA00004496"/>
    </source>
</evidence>
<dbReference type="CDD" id="cd18790">
    <property type="entry name" value="SF2_C_UvrB"/>
    <property type="match status" value="1"/>
</dbReference>
<feature type="binding site" evidence="12">
    <location>
        <begin position="47"/>
        <end position="54"/>
    </location>
    <ligand>
        <name>ATP</name>
        <dbReference type="ChEBI" id="CHEBI:30616"/>
    </ligand>
</feature>
<dbReference type="Pfam" id="PF12344">
    <property type="entry name" value="UvrB"/>
    <property type="match status" value="1"/>
</dbReference>
<evidence type="ECO:0000256" key="3">
    <source>
        <dbReference type="ARBA" id="ARBA00022490"/>
    </source>
</evidence>
<dbReference type="InterPro" id="IPR004807">
    <property type="entry name" value="UvrB"/>
</dbReference>
<dbReference type="PANTHER" id="PTHR24029">
    <property type="entry name" value="UVRABC SYSTEM PROTEIN B"/>
    <property type="match status" value="1"/>
</dbReference>
<dbReference type="PANTHER" id="PTHR24029:SF0">
    <property type="entry name" value="UVRABC SYSTEM PROTEIN B"/>
    <property type="match status" value="1"/>
</dbReference>
<evidence type="ECO:0000256" key="6">
    <source>
        <dbReference type="ARBA" id="ARBA00022769"/>
    </source>
</evidence>
<name>A0ABY7MBR6_9CHLR</name>
<dbReference type="InterPro" id="IPR041471">
    <property type="entry name" value="UvrB_inter"/>
</dbReference>
<organism evidence="19 20">
    <name type="scientific">Tepidiforma flava</name>
    <dbReference type="NCBI Taxonomy" id="3004094"/>
    <lineage>
        <taxon>Bacteria</taxon>
        <taxon>Bacillati</taxon>
        <taxon>Chloroflexota</taxon>
        <taxon>Tepidiformia</taxon>
        <taxon>Tepidiformales</taxon>
        <taxon>Tepidiformaceae</taxon>
        <taxon>Tepidiforma</taxon>
    </lineage>
</organism>
<dbReference type="Gene3D" id="4.10.860.10">
    <property type="entry name" value="UVR domain"/>
    <property type="match status" value="1"/>
</dbReference>
<comment type="domain">
    <text evidence="12">The beta-hairpin motif is involved in DNA binding.</text>
</comment>
<evidence type="ECO:0000256" key="15">
    <source>
        <dbReference type="SAM" id="MobiDB-lite"/>
    </source>
</evidence>
<dbReference type="SMART" id="SM00487">
    <property type="entry name" value="DEXDc"/>
    <property type="match status" value="1"/>
</dbReference>
<feature type="coiled-coil region" evidence="14">
    <location>
        <begin position="629"/>
        <end position="675"/>
    </location>
</feature>
<dbReference type="Pfam" id="PF04851">
    <property type="entry name" value="ResIII"/>
    <property type="match status" value="1"/>
</dbReference>
<comment type="similarity">
    <text evidence="2 12 13">Belongs to the UvrB family.</text>
</comment>
<dbReference type="InterPro" id="IPR036876">
    <property type="entry name" value="UVR_dom_sf"/>
</dbReference>
<proteinExistence type="inferred from homology"/>
<keyword evidence="20" id="KW-1185">Reference proteome</keyword>
<dbReference type="Proteomes" id="UP001212803">
    <property type="component" value="Chromosome"/>
</dbReference>
<feature type="domain" description="UVR" evidence="16">
    <location>
        <begin position="633"/>
        <end position="668"/>
    </location>
</feature>
<keyword evidence="4 12" id="KW-0547">Nucleotide-binding</keyword>
<dbReference type="InterPro" id="IPR027417">
    <property type="entry name" value="P-loop_NTPase"/>
</dbReference>
<evidence type="ECO:0000256" key="10">
    <source>
        <dbReference type="ARBA" id="ARBA00026033"/>
    </source>
</evidence>
<dbReference type="GO" id="GO:0016787">
    <property type="term" value="F:hydrolase activity"/>
    <property type="evidence" value="ECO:0007669"/>
    <property type="project" value="UniProtKB-KW"/>
</dbReference>
<dbReference type="InterPro" id="IPR014001">
    <property type="entry name" value="Helicase_ATP-bd"/>
</dbReference>
<keyword evidence="19" id="KW-0378">Hydrolase</keyword>
<evidence type="ECO:0000256" key="2">
    <source>
        <dbReference type="ARBA" id="ARBA00008533"/>
    </source>
</evidence>
<evidence type="ECO:0000256" key="9">
    <source>
        <dbReference type="ARBA" id="ARBA00023204"/>
    </source>
</evidence>
<dbReference type="InterPro" id="IPR024759">
    <property type="entry name" value="UvrB_YAD/RRR_dom"/>
</dbReference>
<dbReference type="Pfam" id="PF17757">
    <property type="entry name" value="UvrB_inter"/>
    <property type="match status" value="1"/>
</dbReference>
<feature type="domain" description="Helicase C-terminal" evidence="18">
    <location>
        <begin position="437"/>
        <end position="603"/>
    </location>
</feature>
<keyword evidence="7 12" id="KW-0067">ATP-binding</keyword>
<keyword evidence="8 12" id="KW-0267">Excision nuclease</keyword>
<dbReference type="NCBIfam" id="TIGR00631">
    <property type="entry name" value="uvrb"/>
    <property type="match status" value="1"/>
</dbReference>
<evidence type="ECO:0000259" key="18">
    <source>
        <dbReference type="PROSITE" id="PS51194"/>
    </source>
</evidence>
<dbReference type="EMBL" id="CP115149">
    <property type="protein sequence ID" value="WBL37303.1"/>
    <property type="molecule type" value="Genomic_DNA"/>
</dbReference>